<reference evidence="3 4" key="1">
    <citation type="submission" date="2019-04" db="EMBL/GenBank/DDBJ databases">
        <title>An improved genome assembly and genetic linkage map for asparagus bean, Vigna unguiculata ssp. sesquipedialis.</title>
        <authorList>
            <person name="Xia Q."/>
            <person name="Zhang R."/>
            <person name="Dong Y."/>
        </authorList>
    </citation>
    <scope>NUCLEOTIDE SEQUENCE [LARGE SCALE GENOMIC DNA]</scope>
    <source>
        <tissue evidence="3">Leaf</tissue>
    </source>
</reference>
<keyword evidence="4" id="KW-1185">Reference proteome</keyword>
<dbReference type="InterPro" id="IPR004873">
    <property type="entry name" value="BURP_dom"/>
</dbReference>
<feature type="signal peptide" evidence="1">
    <location>
        <begin position="1"/>
        <end position="23"/>
    </location>
</feature>
<evidence type="ECO:0000313" key="4">
    <source>
        <dbReference type="Proteomes" id="UP000501690"/>
    </source>
</evidence>
<dbReference type="Proteomes" id="UP000501690">
    <property type="component" value="Linkage Group LG3"/>
</dbReference>
<dbReference type="AlphaFoldDB" id="A0A4D6LIW8"/>
<keyword evidence="1" id="KW-0732">Signal</keyword>
<dbReference type="Pfam" id="PF03181">
    <property type="entry name" value="BURP"/>
    <property type="match status" value="1"/>
</dbReference>
<sequence>MSATRGLHFLSLFLPLLIMNIEARDIKVELQDEKVDEYKVTIVSNNSPYLTGYKTTSKFVESNYIYSVKNHNYRHQKLTQPYIAELQDEKVDEDKSTIVSNNSSYLTSYKTTSKSVEPNYIYSAKNQNRHHQKLTQPYKAELQDEKVDEDKAAVVSNNSPFLTSYKTTSKFVEPNYIYSTKNHNHHHQKLTQPYNIELQDEKVDEDKATVVSTNSPYLTGYETTSKSVEPNYIYFAKNHNHHHQKLTQSYTAELQDEKVDEDKATVMSNNSPYLTSYKTTSKSVEPNYIYSAKNHNHHHQKFTQPHTAELQDEKVDEDKAAVVSNNSPYLISYKTTSKSVEPNYIYSAKNHNHHHQKLTQPYTTELQNEKVDEDKVIVVSTNSPYLTGYETTSKSVEPNYIYSAKNQNHHNQKLTQPYTTELQNEKADEDKDTLTQPYAASYTHAHQLNEVDHPYISVYGAKNVPKPSSYDDTNKPYIIQYGGTDPKIDMKVSSRVDHTEAFKVGFFALNDLHVGNVMTLQFPNREVSDFLPRKEADSIPFSTSQLPSVLQLFSIPEDSPEAVAMRGTLEQCEAEPMRGETKICATSLESMLEFVSTTIGSETKLDLLTTTIPTLSGVPLQKFTVLEVSEDINAPKWVACHPLPYPYAIYYCHSVDTESKAFKVLLGSENGENKVEALGICHLDTSDWDPNHIIFRQLGIKAGQDPVCHFFLVKHLLWIPQPSQATM</sequence>
<evidence type="ECO:0000313" key="3">
    <source>
        <dbReference type="EMBL" id="QCD88531.1"/>
    </source>
</evidence>
<dbReference type="EMBL" id="CP039347">
    <property type="protein sequence ID" value="QCD88531.1"/>
    <property type="molecule type" value="Genomic_DNA"/>
</dbReference>
<dbReference type="PANTHER" id="PTHR31236:SF59">
    <property type="entry name" value="BURP DOMAIN PROTEIN"/>
    <property type="match status" value="1"/>
</dbReference>
<gene>
    <name evidence="3" type="ORF">DEO72_LG3g3080</name>
</gene>
<evidence type="ECO:0000256" key="1">
    <source>
        <dbReference type="SAM" id="SignalP"/>
    </source>
</evidence>
<evidence type="ECO:0000259" key="2">
    <source>
        <dbReference type="PROSITE" id="PS51277"/>
    </source>
</evidence>
<dbReference type="PANTHER" id="PTHR31236">
    <property type="entry name" value="BURP DOMAIN PROTEIN USPL1-LIKE"/>
    <property type="match status" value="1"/>
</dbReference>
<accession>A0A4D6LIW8</accession>
<dbReference type="PROSITE" id="PS51277">
    <property type="entry name" value="BURP"/>
    <property type="match status" value="1"/>
</dbReference>
<proteinExistence type="predicted"/>
<dbReference type="InterPro" id="IPR044816">
    <property type="entry name" value="BURP"/>
</dbReference>
<name>A0A4D6LIW8_VIGUN</name>
<feature type="domain" description="BURP" evidence="2">
    <location>
        <begin position="506"/>
        <end position="721"/>
    </location>
</feature>
<protein>
    <recommendedName>
        <fullName evidence="2">BURP domain-containing protein</fullName>
    </recommendedName>
</protein>
<dbReference type="SMART" id="SM01045">
    <property type="entry name" value="BURP"/>
    <property type="match status" value="1"/>
</dbReference>
<organism evidence="3 4">
    <name type="scientific">Vigna unguiculata</name>
    <name type="common">Cowpea</name>
    <dbReference type="NCBI Taxonomy" id="3917"/>
    <lineage>
        <taxon>Eukaryota</taxon>
        <taxon>Viridiplantae</taxon>
        <taxon>Streptophyta</taxon>
        <taxon>Embryophyta</taxon>
        <taxon>Tracheophyta</taxon>
        <taxon>Spermatophyta</taxon>
        <taxon>Magnoliopsida</taxon>
        <taxon>eudicotyledons</taxon>
        <taxon>Gunneridae</taxon>
        <taxon>Pentapetalae</taxon>
        <taxon>rosids</taxon>
        <taxon>fabids</taxon>
        <taxon>Fabales</taxon>
        <taxon>Fabaceae</taxon>
        <taxon>Papilionoideae</taxon>
        <taxon>50 kb inversion clade</taxon>
        <taxon>NPAAA clade</taxon>
        <taxon>indigoferoid/millettioid clade</taxon>
        <taxon>Phaseoleae</taxon>
        <taxon>Vigna</taxon>
    </lineage>
</organism>
<feature type="chain" id="PRO_5020022919" description="BURP domain-containing protein" evidence="1">
    <location>
        <begin position="24"/>
        <end position="727"/>
    </location>
</feature>